<protein>
    <recommendedName>
        <fullName evidence="4">Transposase</fullName>
    </recommendedName>
</protein>
<accession>A0ABZ2BXM0</accession>
<name>A0ABZ2BXM0_9RHOB</name>
<dbReference type="Proteomes" id="UP001318682">
    <property type="component" value="Chromosome"/>
</dbReference>
<evidence type="ECO:0000256" key="1">
    <source>
        <dbReference type="SAM" id="MobiDB-lite"/>
    </source>
</evidence>
<evidence type="ECO:0000313" key="3">
    <source>
        <dbReference type="Proteomes" id="UP001318682"/>
    </source>
</evidence>
<reference evidence="3" key="1">
    <citation type="submission" date="2024-01" db="EMBL/GenBank/DDBJ databases">
        <title>Roseobacter fucihabitans sp. nov., isolated from the brown alga Fucus spiralis.</title>
        <authorList>
            <person name="Hahnke S."/>
            <person name="Berger M."/>
            <person name="Schlingloff A."/>
            <person name="Athale I."/>
            <person name="Neumann-Schaal M."/>
            <person name="Adenaya A."/>
            <person name="Poehlein A."/>
            <person name="Daniel R."/>
            <person name="Pertersen J."/>
            <person name="Brinkhoff T."/>
        </authorList>
    </citation>
    <scope>NUCLEOTIDE SEQUENCE [LARGE SCALE GENOMIC DNA]</scope>
    <source>
        <strain evidence="3">B14</strain>
    </source>
</reference>
<organism evidence="2 3">
    <name type="scientific">Roseobacter fucihabitans</name>
    <dbReference type="NCBI Taxonomy" id="1537242"/>
    <lineage>
        <taxon>Bacteria</taxon>
        <taxon>Pseudomonadati</taxon>
        <taxon>Pseudomonadota</taxon>
        <taxon>Alphaproteobacteria</taxon>
        <taxon>Rhodobacterales</taxon>
        <taxon>Roseobacteraceae</taxon>
        <taxon>Roseobacter</taxon>
    </lineage>
</organism>
<sequence>MTDSEIRGLIAELEREQGKLAPIVAKLKEGIDGLKALLKPSSKGVKTPLKAPSHAARHLREHRPGRPSKIDSDPELRAFITARIETMTFPALEKAVAKEFPPNRRVGKNAIHQWWQKQSSHPPKSHPR</sequence>
<dbReference type="EMBL" id="CP143423">
    <property type="protein sequence ID" value="WVX50825.1"/>
    <property type="molecule type" value="Genomic_DNA"/>
</dbReference>
<proteinExistence type="predicted"/>
<keyword evidence="3" id="KW-1185">Reference proteome</keyword>
<evidence type="ECO:0000313" key="2">
    <source>
        <dbReference type="EMBL" id="WVX50825.1"/>
    </source>
</evidence>
<dbReference type="RefSeq" id="WP_187429378.1">
    <property type="nucleotide sequence ID" value="NZ_CP143423.1"/>
</dbReference>
<feature type="region of interest" description="Disordered" evidence="1">
    <location>
        <begin position="42"/>
        <end position="74"/>
    </location>
</feature>
<feature type="compositionally biased region" description="Basic and acidic residues" evidence="1">
    <location>
        <begin position="62"/>
        <end position="74"/>
    </location>
</feature>
<feature type="region of interest" description="Disordered" evidence="1">
    <location>
        <begin position="100"/>
        <end position="128"/>
    </location>
</feature>
<gene>
    <name evidence="2" type="ORF">ROLI_039250</name>
</gene>
<evidence type="ECO:0008006" key="4">
    <source>
        <dbReference type="Google" id="ProtNLM"/>
    </source>
</evidence>